<keyword evidence="2" id="KW-1185">Reference proteome</keyword>
<sequence length="445" mass="46150">MGSILEMLIVLVGAALLTVQGIKEDIAAKRTNLLQVEGQNLATINAALGSYITNNYAQLVPVGYSQSAVTPVDPLKVPTLAQLSAQSNNRIAFKNGPFWGGAYQIALSIVPDSCSTALGNCHIASQLYPTQPLLKNGTPDMAGAGVLASAGGSQFGYSTNRAPTTVTGLRGQWSTANPLGSKAGIVLAINGFGADGNSPYYRRDGALPLTGTMNANYQDIQNIGNMSGKTLNLQAGNSLNIGGAIYYGDGYNAAVRTNGALIVQNSAGTASAPLYAADINSSGTVSANAVSANSVWGNTVGGTTVNATVANVNASASNCGWNGVTIRNNLMYVCNKWGNWVGVSSIVSNQSADAQYSGWYNGWGVNPPACGPGGTAWYRIIPQSVTTDYSNHNPPIAGARYAMGWNGSQWVLQIYDVLADGANTLVQDQLGLQAQVDVGCNYSNQ</sequence>
<reference evidence="1 2" key="1">
    <citation type="submission" date="2017-09" db="EMBL/GenBank/DDBJ databases">
        <authorList>
            <person name="Varghese N."/>
            <person name="Submissions S."/>
        </authorList>
    </citation>
    <scope>NUCLEOTIDE SEQUENCE [LARGE SCALE GENOMIC DNA]</scope>
    <source>
        <strain evidence="1 2">OK806</strain>
    </source>
</reference>
<evidence type="ECO:0000313" key="1">
    <source>
        <dbReference type="EMBL" id="SOE91595.1"/>
    </source>
</evidence>
<dbReference type="EMBL" id="OCSU01000004">
    <property type="protein sequence ID" value="SOE91595.1"/>
    <property type="molecule type" value="Genomic_DNA"/>
</dbReference>
<name>A0A7Z7N7F2_9BURK</name>
<dbReference type="AlphaFoldDB" id="A0A7Z7N7F2"/>
<evidence type="ECO:0008006" key="3">
    <source>
        <dbReference type="Google" id="ProtNLM"/>
    </source>
</evidence>
<dbReference type="Proteomes" id="UP000219522">
    <property type="component" value="Unassembled WGS sequence"/>
</dbReference>
<organism evidence="1 2">
    <name type="scientific">Caballeronia arationis</name>
    <dbReference type="NCBI Taxonomy" id="1777142"/>
    <lineage>
        <taxon>Bacteria</taxon>
        <taxon>Pseudomonadati</taxon>
        <taxon>Pseudomonadota</taxon>
        <taxon>Betaproteobacteria</taxon>
        <taxon>Burkholderiales</taxon>
        <taxon>Burkholderiaceae</taxon>
        <taxon>Caballeronia</taxon>
    </lineage>
</organism>
<proteinExistence type="predicted"/>
<accession>A0A7Z7N7F2</accession>
<dbReference type="RefSeq" id="WP_097191208.1">
    <property type="nucleotide sequence ID" value="NZ_OCSU01000004.1"/>
</dbReference>
<comment type="caution">
    <text evidence="1">The sequence shown here is derived from an EMBL/GenBank/DDBJ whole genome shotgun (WGS) entry which is preliminary data.</text>
</comment>
<gene>
    <name evidence="1" type="ORF">SAMN05446927_8530</name>
</gene>
<protein>
    <recommendedName>
        <fullName evidence="3">Bacterial shufflon protein N-terminal domain-containing protein</fullName>
    </recommendedName>
</protein>
<evidence type="ECO:0000313" key="2">
    <source>
        <dbReference type="Proteomes" id="UP000219522"/>
    </source>
</evidence>